<proteinExistence type="predicted"/>
<accession>A0ABY8Q693</accession>
<dbReference type="Gene3D" id="1.20.120.160">
    <property type="entry name" value="HPT domain"/>
    <property type="match status" value="1"/>
</dbReference>
<sequence>MISADPTVILGDGKRLADILALAGPDTAPLILRQMELDLAAVEAAISPALRSRDWTAIRAQTHVLISLAGTIGADRLHAAAIDLNVAAHDRAEAHVTRLGPPLLSDLAHLRAALAGRDSPQNVAP</sequence>
<keyword evidence="2" id="KW-1185">Reference proteome</keyword>
<protein>
    <recommendedName>
        <fullName evidence="3">HPt domain-containing protein</fullName>
    </recommendedName>
</protein>
<dbReference type="Proteomes" id="UP001230978">
    <property type="component" value="Chromosome"/>
</dbReference>
<dbReference type="InterPro" id="IPR036641">
    <property type="entry name" value="HPT_dom_sf"/>
</dbReference>
<evidence type="ECO:0000313" key="2">
    <source>
        <dbReference type="Proteomes" id="UP001230978"/>
    </source>
</evidence>
<dbReference type="RefSeq" id="WP_281466316.1">
    <property type="nucleotide sequence ID" value="NZ_CP124535.1"/>
</dbReference>
<gene>
    <name evidence="1" type="ORF">QF092_18470</name>
</gene>
<evidence type="ECO:0008006" key="3">
    <source>
        <dbReference type="Google" id="ProtNLM"/>
    </source>
</evidence>
<evidence type="ECO:0000313" key="1">
    <source>
        <dbReference type="EMBL" id="WGV16204.1"/>
    </source>
</evidence>
<name>A0ABY8Q693_9RHOB</name>
<dbReference type="SUPFAM" id="SSF47226">
    <property type="entry name" value="Histidine-containing phosphotransfer domain, HPT domain"/>
    <property type="match status" value="1"/>
</dbReference>
<dbReference type="EMBL" id="CP124535">
    <property type="protein sequence ID" value="WGV16204.1"/>
    <property type="molecule type" value="Genomic_DNA"/>
</dbReference>
<reference evidence="1 2" key="1">
    <citation type="submission" date="2023-04" db="EMBL/GenBank/DDBJ databases">
        <title>YMD61, complete Genome.</title>
        <authorList>
            <person name="Zhang J."/>
        </authorList>
    </citation>
    <scope>NUCLEOTIDE SEQUENCE [LARGE SCALE GENOMIC DNA]</scope>
    <source>
        <strain evidence="1 2">YMD61</strain>
    </source>
</reference>
<organism evidence="1 2">
    <name type="scientific">Fuscovulum ytuae</name>
    <dbReference type="NCBI Taxonomy" id="3042299"/>
    <lineage>
        <taxon>Bacteria</taxon>
        <taxon>Pseudomonadati</taxon>
        <taxon>Pseudomonadota</taxon>
        <taxon>Alphaproteobacteria</taxon>
        <taxon>Rhodobacterales</taxon>
        <taxon>Paracoccaceae</taxon>
        <taxon>Fuscovulum</taxon>
    </lineage>
</organism>